<accession>A0AAU9PEP0</accession>
<comment type="caution">
    <text evidence="5">The sequence shown here is derived from an EMBL/GenBank/DDBJ whole genome shotgun (WGS) entry which is preliminary data.</text>
</comment>
<dbReference type="Gene3D" id="3.40.30.10">
    <property type="entry name" value="Glutaredoxin"/>
    <property type="match status" value="1"/>
</dbReference>
<dbReference type="AlphaFoldDB" id="A0AAU9PEP0"/>
<sequence>MQTTLPHQTSGDAETPNAITSNESIPVVQLVAENPVIVFGQRGCCMCHVVKLLLLGLGVNPTISAMDEGDAASVTVHLLKISGEDDGNLIEFPVVYVGGKFFGGLERLIATHITGEIGSDVEGC</sequence>
<dbReference type="InterPro" id="IPR011905">
    <property type="entry name" value="GlrX-like_pln_2"/>
</dbReference>
<evidence type="ECO:0000256" key="3">
    <source>
        <dbReference type="ARBA" id="ARBA00022490"/>
    </source>
</evidence>
<reference evidence="5 6" key="1">
    <citation type="submission" date="2022-01" db="EMBL/GenBank/DDBJ databases">
        <authorList>
            <person name="Xiong W."/>
            <person name="Schranz E."/>
        </authorList>
    </citation>
    <scope>NUCLEOTIDE SEQUENCE [LARGE SCALE GENOMIC DNA]</scope>
</reference>
<dbReference type="GO" id="GO:0005737">
    <property type="term" value="C:cytoplasm"/>
    <property type="evidence" value="ECO:0007669"/>
    <property type="project" value="UniProtKB-SubCell"/>
</dbReference>
<dbReference type="SUPFAM" id="SSF52833">
    <property type="entry name" value="Thioredoxin-like"/>
    <property type="match status" value="1"/>
</dbReference>
<dbReference type="PANTHER" id="PTHR10168">
    <property type="entry name" value="GLUTAREDOXIN"/>
    <property type="match status" value="1"/>
</dbReference>
<evidence type="ECO:0000256" key="1">
    <source>
        <dbReference type="ARBA" id="ARBA00004496"/>
    </source>
</evidence>
<dbReference type="Proteomes" id="UP001157418">
    <property type="component" value="Unassembled WGS sequence"/>
</dbReference>
<evidence type="ECO:0000313" key="5">
    <source>
        <dbReference type="EMBL" id="CAH1448512.1"/>
    </source>
</evidence>
<organism evidence="5 6">
    <name type="scientific">Lactuca virosa</name>
    <dbReference type="NCBI Taxonomy" id="75947"/>
    <lineage>
        <taxon>Eukaryota</taxon>
        <taxon>Viridiplantae</taxon>
        <taxon>Streptophyta</taxon>
        <taxon>Embryophyta</taxon>
        <taxon>Tracheophyta</taxon>
        <taxon>Spermatophyta</taxon>
        <taxon>Magnoliopsida</taxon>
        <taxon>eudicotyledons</taxon>
        <taxon>Gunneridae</taxon>
        <taxon>Pentapetalae</taxon>
        <taxon>asterids</taxon>
        <taxon>campanulids</taxon>
        <taxon>Asterales</taxon>
        <taxon>Asteraceae</taxon>
        <taxon>Cichorioideae</taxon>
        <taxon>Cichorieae</taxon>
        <taxon>Lactucinae</taxon>
        <taxon>Lactuca</taxon>
    </lineage>
</organism>
<evidence type="ECO:0000313" key="6">
    <source>
        <dbReference type="Proteomes" id="UP001157418"/>
    </source>
</evidence>
<dbReference type="PROSITE" id="PS51354">
    <property type="entry name" value="GLUTAREDOXIN_2"/>
    <property type="match status" value="1"/>
</dbReference>
<dbReference type="InterPro" id="IPR036249">
    <property type="entry name" value="Thioredoxin-like_sf"/>
</dbReference>
<protein>
    <recommendedName>
        <fullName evidence="7">Glutaredoxin domain-containing protein</fullName>
    </recommendedName>
</protein>
<comment type="similarity">
    <text evidence="2">Belongs to the glutaredoxin family. CC-type subfamily.</text>
</comment>
<keyword evidence="4" id="KW-0676">Redox-active center</keyword>
<evidence type="ECO:0000256" key="4">
    <source>
        <dbReference type="ARBA" id="ARBA00023284"/>
    </source>
</evidence>
<evidence type="ECO:0008006" key="7">
    <source>
        <dbReference type="Google" id="ProtNLM"/>
    </source>
</evidence>
<gene>
    <name evidence="5" type="ORF">LVIROSA_LOCUS34052</name>
</gene>
<evidence type="ECO:0000256" key="2">
    <source>
        <dbReference type="ARBA" id="ARBA00007568"/>
    </source>
</evidence>
<keyword evidence="6" id="KW-1185">Reference proteome</keyword>
<proteinExistence type="inferred from homology"/>
<dbReference type="EMBL" id="CAKMRJ010005634">
    <property type="protein sequence ID" value="CAH1448512.1"/>
    <property type="molecule type" value="Genomic_DNA"/>
</dbReference>
<keyword evidence="3" id="KW-0963">Cytoplasm</keyword>
<name>A0AAU9PEP0_9ASTR</name>
<comment type="subcellular location">
    <subcellularLocation>
        <location evidence="1">Cytoplasm</location>
    </subcellularLocation>
</comment>